<feature type="transmembrane region" description="Helical" evidence="1">
    <location>
        <begin position="236"/>
        <end position="254"/>
    </location>
</feature>
<reference evidence="2 3" key="1">
    <citation type="submission" date="2016-08" db="EMBL/GenBank/DDBJ databases">
        <title>Hymenobacter coccineus sp. nov., Hymenobacter lapidarius sp. nov. and Hymenobacter glacialis sp. nov., isolated from Antarctic soil.</title>
        <authorList>
            <person name="Sedlacek I."/>
            <person name="Kralova S."/>
            <person name="Kyrova K."/>
            <person name="Maslanova I."/>
            <person name="Stankova E."/>
            <person name="Vrbovska V."/>
            <person name="Nemec M."/>
            <person name="Bartak M."/>
            <person name="Svec P."/>
            <person name="Busse H.-J."/>
            <person name="Pantucek R."/>
        </authorList>
    </citation>
    <scope>NUCLEOTIDE SEQUENCE [LARGE SCALE GENOMIC DNA]</scope>
    <source>
        <strain evidence="2 3">CCM 8649</strain>
    </source>
</reference>
<feature type="transmembrane region" description="Helical" evidence="1">
    <location>
        <begin position="320"/>
        <end position="340"/>
    </location>
</feature>
<dbReference type="EMBL" id="MDZA01000144">
    <property type="protein sequence ID" value="OGX90476.1"/>
    <property type="molecule type" value="Genomic_DNA"/>
</dbReference>
<dbReference type="Proteomes" id="UP000177506">
    <property type="component" value="Unassembled WGS sequence"/>
</dbReference>
<gene>
    <name evidence="2" type="ORF">BEN49_06760</name>
</gene>
<feature type="transmembrane region" description="Helical" evidence="1">
    <location>
        <begin position="183"/>
        <end position="202"/>
    </location>
</feature>
<keyword evidence="1" id="KW-0472">Membrane</keyword>
<evidence type="ECO:0000256" key="1">
    <source>
        <dbReference type="SAM" id="Phobius"/>
    </source>
</evidence>
<feature type="transmembrane region" description="Helical" evidence="1">
    <location>
        <begin position="214"/>
        <end position="230"/>
    </location>
</feature>
<evidence type="ECO:0000313" key="2">
    <source>
        <dbReference type="EMBL" id="OGX90476.1"/>
    </source>
</evidence>
<evidence type="ECO:0000313" key="3">
    <source>
        <dbReference type="Proteomes" id="UP000177506"/>
    </source>
</evidence>
<organism evidence="2 3">
    <name type="scientific">Hymenobacter coccineus</name>
    <dbReference type="NCBI Taxonomy" id="1908235"/>
    <lineage>
        <taxon>Bacteria</taxon>
        <taxon>Pseudomonadati</taxon>
        <taxon>Bacteroidota</taxon>
        <taxon>Cytophagia</taxon>
        <taxon>Cytophagales</taxon>
        <taxon>Hymenobacteraceae</taxon>
        <taxon>Hymenobacter</taxon>
    </lineage>
</organism>
<dbReference type="AlphaFoldDB" id="A0A1G1THV7"/>
<feature type="transmembrane region" description="Helical" evidence="1">
    <location>
        <begin position="16"/>
        <end position="35"/>
    </location>
</feature>
<dbReference type="OrthoDB" id="235490at2"/>
<feature type="transmembrane region" description="Helical" evidence="1">
    <location>
        <begin position="47"/>
        <end position="69"/>
    </location>
</feature>
<feature type="transmembrane region" description="Helical" evidence="1">
    <location>
        <begin position="81"/>
        <end position="98"/>
    </location>
</feature>
<sequence>MNAPASSQPWIRSARYDGLLILAPPFVALLVVLVLPARFRATGELPLLAWVGLVLLIDVAHVYGTLFQTYFDPVRRRERRTLLWVAPLACYAAGVALHSAGGLWFWRALAYLAVFHFIRQQYGFLRLYARREGPAPGAWLATATIYAATLYPLVYWHLSPPRNFNWFVDGDFVQRDWPAARHWATALYGALLVAYAGRELWLWRRTRAFNVPRNLLLAGTAVSWYAGIVWCNGDLAFTLLNVVSHGVPYLALVWQGRPTSATVAAPPRRGPWAGKYGWLAFLGLIAVFAYLEEGLWDGLVWREHGPVFGWFQALPDVSRAAWLAWLVPLLALPQSTHYVLDGFIWRRAATSRLGPQRSQAQVGIH</sequence>
<feature type="transmembrane region" description="Helical" evidence="1">
    <location>
        <begin position="137"/>
        <end position="158"/>
    </location>
</feature>
<keyword evidence="1" id="KW-1133">Transmembrane helix</keyword>
<comment type="caution">
    <text evidence="2">The sequence shown here is derived from an EMBL/GenBank/DDBJ whole genome shotgun (WGS) entry which is preliminary data.</text>
</comment>
<name>A0A1G1THV7_9BACT</name>
<dbReference type="RefSeq" id="WP_070742991.1">
    <property type="nucleotide sequence ID" value="NZ_MDZA01000144.1"/>
</dbReference>
<keyword evidence="3" id="KW-1185">Reference proteome</keyword>
<accession>A0A1G1THV7</accession>
<protein>
    <submittedName>
        <fullName evidence="2">Uncharacterized protein</fullName>
    </submittedName>
</protein>
<keyword evidence="1" id="KW-0812">Transmembrane</keyword>
<feature type="transmembrane region" description="Helical" evidence="1">
    <location>
        <begin position="275"/>
        <end position="291"/>
    </location>
</feature>
<feature type="transmembrane region" description="Helical" evidence="1">
    <location>
        <begin position="104"/>
        <end position="125"/>
    </location>
</feature>
<proteinExistence type="predicted"/>